<dbReference type="SUPFAM" id="SSF56672">
    <property type="entry name" value="DNA/RNA polymerases"/>
    <property type="match status" value="1"/>
</dbReference>
<comment type="similarity">
    <text evidence="1">Belongs to the DNA polymerase type-Y family.</text>
</comment>
<dbReference type="RefSeq" id="WP_189627285.1">
    <property type="nucleotide sequence ID" value="NZ_BNAF01000010.1"/>
</dbReference>
<accession>A0ABQ3HWY2</accession>
<evidence type="ECO:0000256" key="2">
    <source>
        <dbReference type="ARBA" id="ARBA00022763"/>
    </source>
</evidence>
<comment type="caution">
    <text evidence="4">The sequence shown here is derived from an EMBL/GenBank/DDBJ whole genome shotgun (WGS) entry which is preliminary data.</text>
</comment>
<dbReference type="Pfam" id="PF00817">
    <property type="entry name" value="IMS"/>
    <property type="match status" value="1"/>
</dbReference>
<keyword evidence="2" id="KW-0227">DNA damage</keyword>
<protein>
    <submittedName>
        <fullName evidence="4">Protein ImuB</fullName>
    </submittedName>
</protein>
<evidence type="ECO:0000259" key="3">
    <source>
        <dbReference type="Pfam" id="PF00817"/>
    </source>
</evidence>
<dbReference type="InterPro" id="IPR043502">
    <property type="entry name" value="DNA/RNA_pol_sf"/>
</dbReference>
<dbReference type="PANTHER" id="PTHR35369">
    <property type="entry name" value="BLR3025 PROTEIN-RELATED"/>
    <property type="match status" value="1"/>
</dbReference>
<dbReference type="InterPro" id="IPR050356">
    <property type="entry name" value="SulA_CellDiv_inhibitor"/>
</dbReference>
<sequence>MKKRYAVLFFPYLLTDWYLRKNTEYVAEPVVFMASANSRMFITASNAIAQELGIFPNMLLADARAAVPQLHVLTDKPLRKKKLLEALAQWCLQFTPTVATDDLGNLLLDISGCAHLWGGEKGYLAAIIAQLGSKGYEANICSADTIGAAWAAAHYRPTGTVIDAGRQLELLSHLPPEALRLESNTLDRLYKLGFRTLDSFAAIPVDVLNRRFSSELVLRLQQFLGKVEEYLEWVQPIQPYSESLSCLEPICTDKGIEIAIGKLMTDLCARLEAEGKGLRKAKLSCHRVDGKVKTIEIGTNRPSAHVPHLCALFAQKIAEIEPGLGIELFVMDALMLDDASPLQEVLWKGSAGVSDQALVELLDKIKVRDSNCRIDRYLPNEHHWPERSIRSATALTEKKDREWPLGKLRPTRLLHPPHAIEVAAPIPDYPPMLFRYLGEVHHIKKADGPERIEREWWLELGEHRDYYYVEDEKGRRYWLFRAGHYTADTVAEWYLHGFFA</sequence>
<dbReference type="EMBL" id="BNAF01000010">
    <property type="protein sequence ID" value="GHE42722.1"/>
    <property type="molecule type" value="Genomic_DNA"/>
</dbReference>
<evidence type="ECO:0000313" key="5">
    <source>
        <dbReference type="Proteomes" id="UP000620550"/>
    </source>
</evidence>
<evidence type="ECO:0000256" key="1">
    <source>
        <dbReference type="ARBA" id="ARBA00010945"/>
    </source>
</evidence>
<dbReference type="Gene3D" id="3.30.70.270">
    <property type="match status" value="1"/>
</dbReference>
<name>A0ABQ3HWY2_9SPHI</name>
<dbReference type="Proteomes" id="UP000620550">
    <property type="component" value="Unassembled WGS sequence"/>
</dbReference>
<dbReference type="PANTHER" id="PTHR35369:SF2">
    <property type="entry name" value="BLR3025 PROTEIN"/>
    <property type="match status" value="1"/>
</dbReference>
<keyword evidence="5" id="KW-1185">Reference proteome</keyword>
<feature type="domain" description="UmuC" evidence="3">
    <location>
        <begin position="18"/>
        <end position="153"/>
    </location>
</feature>
<evidence type="ECO:0000313" key="4">
    <source>
        <dbReference type="EMBL" id="GHE42722.1"/>
    </source>
</evidence>
<dbReference type="InterPro" id="IPR001126">
    <property type="entry name" value="UmuC"/>
</dbReference>
<proteinExistence type="inferred from homology"/>
<dbReference type="CDD" id="cd03468">
    <property type="entry name" value="PolY_like"/>
    <property type="match status" value="1"/>
</dbReference>
<dbReference type="InterPro" id="IPR043128">
    <property type="entry name" value="Rev_trsase/Diguanyl_cyclase"/>
</dbReference>
<reference evidence="5" key="1">
    <citation type="journal article" date="2019" name="Int. J. Syst. Evol. Microbiol.">
        <title>The Global Catalogue of Microorganisms (GCM) 10K type strain sequencing project: providing services to taxonomists for standard genome sequencing and annotation.</title>
        <authorList>
            <consortium name="The Broad Institute Genomics Platform"/>
            <consortium name="The Broad Institute Genome Sequencing Center for Infectious Disease"/>
            <person name="Wu L."/>
            <person name="Ma J."/>
        </authorList>
    </citation>
    <scope>NUCLEOTIDE SEQUENCE [LARGE SCALE GENOMIC DNA]</scope>
    <source>
        <strain evidence="5">CGMCC 1.12966</strain>
    </source>
</reference>
<organism evidence="4 5">
    <name type="scientific">Sphingobacterium griseoflavum</name>
    <dbReference type="NCBI Taxonomy" id="1474952"/>
    <lineage>
        <taxon>Bacteria</taxon>
        <taxon>Pseudomonadati</taxon>
        <taxon>Bacteroidota</taxon>
        <taxon>Sphingobacteriia</taxon>
        <taxon>Sphingobacteriales</taxon>
        <taxon>Sphingobacteriaceae</taxon>
        <taxon>Sphingobacterium</taxon>
    </lineage>
</organism>
<dbReference type="Gene3D" id="3.40.1170.60">
    <property type="match status" value="1"/>
</dbReference>
<gene>
    <name evidence="4" type="primary">imuB</name>
    <name evidence="4" type="ORF">GCM10017764_27710</name>
</gene>